<evidence type="ECO:0000256" key="2">
    <source>
        <dbReference type="ARBA" id="ARBA00022448"/>
    </source>
</evidence>
<dbReference type="PIRSF" id="PIRSF002741">
    <property type="entry name" value="MppA"/>
    <property type="match status" value="1"/>
</dbReference>
<evidence type="ECO:0000259" key="5">
    <source>
        <dbReference type="Pfam" id="PF00496"/>
    </source>
</evidence>
<sequence>MKRPFLMQMMPIVVGGLLLSGCMTNEENMTTAPDAGGEGGASSSNDTTLTIAQGSDMVSFDVHDHSNTSTEAIHVNMFSYLVKNDVEGEGIVPDLATDWELVDDETWQFTLRDDAVFHNGDPVTAEDVKFTLERVAKDNTLQEHENYRQINEVEVIDDHTFLIHTNGPQPVMLNRLSRLGSGILPKDYIEENGWDHFLQEPVGSGPYQFVEWVRDDRVVLERFDDYFGGDVAVWDQLVFRSIPESSTRVGEVIAGGVDIAMNIAPIDWNRVNENEGTSIVEGQTNRTMMLVPNHREEYPTSDPLVREAIDLAIDNQALLDNLMGGSGTPTLTRVNPGNFGANEALHGEYRYDPDRAKELLEEAGYGDGLELTLHSPDGRYLQDRETTEVIAGMLSEIGIDVKIDFMEWSAYVDLRDAHEQKDLYLIGLTGSLWDAAHQLRHHTSMVAEDHIGYSNEEFDQIYLEAEVNMDEAEREQQYIDLQTMADEELINIMLFQLDSFYAVNDRIQFEPRLDEMWRVEEITLSE</sequence>
<evidence type="ECO:0000256" key="1">
    <source>
        <dbReference type="ARBA" id="ARBA00005695"/>
    </source>
</evidence>
<dbReference type="AlphaFoldDB" id="A0A268NZ67"/>
<proteinExistence type="inferred from homology"/>
<dbReference type="EMBL" id="NPCC01000013">
    <property type="protein sequence ID" value="PAE88671.1"/>
    <property type="molecule type" value="Genomic_DNA"/>
</dbReference>
<dbReference type="InterPro" id="IPR030678">
    <property type="entry name" value="Peptide/Ni-bd"/>
</dbReference>
<keyword evidence="3" id="KW-0732">Signal</keyword>
<evidence type="ECO:0000256" key="4">
    <source>
        <dbReference type="SAM" id="MobiDB-lite"/>
    </source>
</evidence>
<name>A0A268NZ67_SHOCL</name>
<dbReference type="GO" id="GO:0042597">
    <property type="term" value="C:periplasmic space"/>
    <property type="evidence" value="ECO:0007669"/>
    <property type="project" value="UniProtKB-ARBA"/>
</dbReference>
<dbReference type="Pfam" id="PF00496">
    <property type="entry name" value="SBP_bac_5"/>
    <property type="match status" value="1"/>
</dbReference>
<comment type="caution">
    <text evidence="6">The sequence shown here is derived from an EMBL/GenBank/DDBJ whole genome shotgun (WGS) entry which is preliminary data.</text>
</comment>
<organism evidence="6 7">
    <name type="scientific">Shouchella clausii</name>
    <name type="common">Alkalihalobacillus clausii</name>
    <dbReference type="NCBI Taxonomy" id="79880"/>
    <lineage>
        <taxon>Bacteria</taxon>
        <taxon>Bacillati</taxon>
        <taxon>Bacillota</taxon>
        <taxon>Bacilli</taxon>
        <taxon>Bacillales</taxon>
        <taxon>Bacillaceae</taxon>
        <taxon>Shouchella</taxon>
    </lineage>
</organism>
<dbReference type="InterPro" id="IPR000914">
    <property type="entry name" value="SBP_5_dom"/>
</dbReference>
<dbReference type="SUPFAM" id="SSF53850">
    <property type="entry name" value="Periplasmic binding protein-like II"/>
    <property type="match status" value="1"/>
</dbReference>
<dbReference type="PANTHER" id="PTHR30290">
    <property type="entry name" value="PERIPLASMIC BINDING COMPONENT OF ABC TRANSPORTER"/>
    <property type="match status" value="1"/>
</dbReference>
<reference evidence="6 7" key="1">
    <citation type="submission" date="2017-07" db="EMBL/GenBank/DDBJ databases">
        <title>Isolation and whole genome analysis of endospore-forming bacteria from heroin.</title>
        <authorList>
            <person name="Kalinowski J."/>
            <person name="Ahrens B."/>
            <person name="Al-Dilaimi A."/>
            <person name="Winkler A."/>
            <person name="Wibberg D."/>
            <person name="Schleenbecker U."/>
            <person name="Ruckert C."/>
            <person name="Wolfel R."/>
            <person name="Grass G."/>
        </authorList>
    </citation>
    <scope>NUCLEOTIDE SEQUENCE [LARGE SCALE GENOMIC DNA]</scope>
    <source>
        <strain evidence="6 7">7539</strain>
    </source>
</reference>
<dbReference type="GO" id="GO:0015833">
    <property type="term" value="P:peptide transport"/>
    <property type="evidence" value="ECO:0007669"/>
    <property type="project" value="TreeGrafter"/>
</dbReference>
<dbReference type="GO" id="GO:1904680">
    <property type="term" value="F:peptide transmembrane transporter activity"/>
    <property type="evidence" value="ECO:0007669"/>
    <property type="project" value="TreeGrafter"/>
</dbReference>
<comment type="similarity">
    <text evidence="1">Belongs to the bacterial solute-binding protein 5 family.</text>
</comment>
<dbReference type="CDD" id="cd08498">
    <property type="entry name" value="PBP2_NikA_DppA_OppA_like_2"/>
    <property type="match status" value="1"/>
</dbReference>
<dbReference type="Gene3D" id="3.90.76.10">
    <property type="entry name" value="Dipeptide-binding Protein, Domain 1"/>
    <property type="match status" value="1"/>
</dbReference>
<dbReference type="InterPro" id="IPR039424">
    <property type="entry name" value="SBP_5"/>
</dbReference>
<protein>
    <submittedName>
        <fullName evidence="6">Peptide ABC transporter substrate-binding protein</fullName>
    </submittedName>
</protein>
<evidence type="ECO:0000256" key="3">
    <source>
        <dbReference type="ARBA" id="ARBA00022729"/>
    </source>
</evidence>
<gene>
    <name evidence="6" type="ORF">CHH72_11895</name>
</gene>
<dbReference type="Gene3D" id="3.40.190.10">
    <property type="entry name" value="Periplasmic binding protein-like II"/>
    <property type="match status" value="1"/>
</dbReference>
<dbReference type="PANTHER" id="PTHR30290:SF9">
    <property type="entry name" value="OLIGOPEPTIDE-BINDING PROTEIN APPA"/>
    <property type="match status" value="1"/>
</dbReference>
<dbReference type="Proteomes" id="UP000216207">
    <property type="component" value="Unassembled WGS sequence"/>
</dbReference>
<dbReference type="Gene3D" id="3.10.105.10">
    <property type="entry name" value="Dipeptide-binding Protein, Domain 3"/>
    <property type="match status" value="1"/>
</dbReference>
<keyword evidence="2" id="KW-0813">Transport</keyword>
<evidence type="ECO:0000313" key="7">
    <source>
        <dbReference type="Proteomes" id="UP000216207"/>
    </source>
</evidence>
<dbReference type="PROSITE" id="PS51257">
    <property type="entry name" value="PROKAR_LIPOPROTEIN"/>
    <property type="match status" value="1"/>
</dbReference>
<dbReference type="RefSeq" id="WP_051881135.1">
    <property type="nucleotide sequence ID" value="NZ_CP012475.1"/>
</dbReference>
<evidence type="ECO:0000313" key="6">
    <source>
        <dbReference type="EMBL" id="PAE88671.1"/>
    </source>
</evidence>
<feature type="domain" description="Solute-binding protein family 5" evidence="5">
    <location>
        <begin position="91"/>
        <end position="440"/>
    </location>
</feature>
<dbReference type="GO" id="GO:0043190">
    <property type="term" value="C:ATP-binding cassette (ABC) transporter complex"/>
    <property type="evidence" value="ECO:0007669"/>
    <property type="project" value="InterPro"/>
</dbReference>
<accession>A0A268NZ67</accession>
<feature type="region of interest" description="Disordered" evidence="4">
    <location>
        <begin position="28"/>
        <end position="48"/>
    </location>
</feature>